<feature type="transmembrane region" description="Helical" evidence="6">
    <location>
        <begin position="286"/>
        <end position="304"/>
    </location>
</feature>
<dbReference type="GO" id="GO:0022857">
    <property type="term" value="F:transmembrane transporter activity"/>
    <property type="evidence" value="ECO:0007669"/>
    <property type="project" value="InterPro"/>
</dbReference>
<feature type="transmembrane region" description="Helical" evidence="6">
    <location>
        <begin position="205"/>
        <end position="223"/>
    </location>
</feature>
<evidence type="ECO:0000256" key="4">
    <source>
        <dbReference type="ARBA" id="ARBA00022989"/>
    </source>
</evidence>
<reference evidence="7 8" key="1">
    <citation type="submission" date="2020-04" db="EMBL/GenBank/DDBJ databases">
        <authorList>
            <person name="Alioto T."/>
            <person name="Alioto T."/>
            <person name="Gomez Garrido J."/>
        </authorList>
    </citation>
    <scope>NUCLEOTIDE SEQUENCE [LARGE SCALE GENOMIC DNA]</scope>
</reference>
<dbReference type="PANTHER" id="PTHR23506:SF26">
    <property type="entry name" value="MFS-TYPE TRANSPORTER SLC18B1"/>
    <property type="match status" value="1"/>
</dbReference>
<accession>A0A8S1D1W3</accession>
<feature type="transmembrane region" description="Helical" evidence="6">
    <location>
        <begin position="418"/>
        <end position="437"/>
    </location>
</feature>
<feature type="transmembrane region" description="Helical" evidence="6">
    <location>
        <begin position="352"/>
        <end position="369"/>
    </location>
</feature>
<dbReference type="InterPro" id="IPR011701">
    <property type="entry name" value="MFS"/>
</dbReference>
<evidence type="ECO:0000256" key="1">
    <source>
        <dbReference type="ARBA" id="ARBA00004141"/>
    </source>
</evidence>
<organism evidence="7 8">
    <name type="scientific">Cloeon dipterum</name>
    <dbReference type="NCBI Taxonomy" id="197152"/>
    <lineage>
        <taxon>Eukaryota</taxon>
        <taxon>Metazoa</taxon>
        <taxon>Ecdysozoa</taxon>
        <taxon>Arthropoda</taxon>
        <taxon>Hexapoda</taxon>
        <taxon>Insecta</taxon>
        <taxon>Pterygota</taxon>
        <taxon>Palaeoptera</taxon>
        <taxon>Ephemeroptera</taxon>
        <taxon>Pisciforma</taxon>
        <taxon>Baetidae</taxon>
        <taxon>Cloeon</taxon>
    </lineage>
</organism>
<protein>
    <recommendedName>
        <fullName evidence="9">Major facilitator superfamily (MFS) profile domain-containing protein</fullName>
    </recommendedName>
</protein>
<dbReference type="InterPro" id="IPR036259">
    <property type="entry name" value="MFS_trans_sf"/>
</dbReference>
<dbReference type="InterPro" id="IPR050930">
    <property type="entry name" value="MFS_Vesicular_Transporter"/>
</dbReference>
<dbReference type="Proteomes" id="UP000494165">
    <property type="component" value="Unassembled WGS sequence"/>
</dbReference>
<dbReference type="Gene3D" id="1.20.1250.20">
    <property type="entry name" value="MFS general substrate transporter like domains"/>
    <property type="match status" value="2"/>
</dbReference>
<keyword evidence="3 6" id="KW-0812">Transmembrane</keyword>
<dbReference type="Pfam" id="PF07690">
    <property type="entry name" value="MFS_1"/>
    <property type="match status" value="1"/>
</dbReference>
<comment type="subcellular location">
    <subcellularLocation>
        <location evidence="1">Membrane</location>
        <topology evidence="1">Multi-pass membrane protein</topology>
    </subcellularLocation>
</comment>
<sequence length="515" mass="55377">MLFAQGGEFGHGALFELRNHSEGKGPLAENTACWRRLQTLVPFVCVASQLSSLEETKNKTPAHQSKRDQQVRHIVPGEGPVEDVPCDAVCRSFYTFACTAQLEARGWSQSTCGLIFGINELGILVVLPLSVFSIQKFGSRLAVHYGVFVVGVSFMLLGFADNYAGDGAFMFLSFMFRLAAGVCSTLAYMASFTLLLALPPRRSTYYLSFLVPHAFGLICGSLLGASAQEAARFEISYIALGFAMICVSYVVPCNLPLDAEVDLLVSNHEILTPVQTILTRSFRLHTVRTGSIIVAVGSMCLSYINNTIGPFLLSELKFNPMEVWATFALLYCTAIVTACVVGSLCDRGAPPVLFTATGLICMLTGLFFIGPADSFEIPLSWSVGVMGVIAFGLGFATSFVSVFASLNQTLQTERESTNTICGVVTAVLVVSHVTGSLLGDVTFGFLADLVRFSNSAILAMFPILFALAVMTLQVCYASSESNLITLFDETKDAVSYGSIEGSTGPLLPEKESVPF</sequence>
<dbReference type="SUPFAM" id="SSF103473">
    <property type="entry name" value="MFS general substrate transporter"/>
    <property type="match status" value="1"/>
</dbReference>
<feature type="transmembrane region" description="Helical" evidence="6">
    <location>
        <begin position="457"/>
        <end position="477"/>
    </location>
</feature>
<keyword evidence="4 6" id="KW-1133">Transmembrane helix</keyword>
<dbReference type="AlphaFoldDB" id="A0A8S1D1W3"/>
<evidence type="ECO:0000256" key="6">
    <source>
        <dbReference type="SAM" id="Phobius"/>
    </source>
</evidence>
<evidence type="ECO:0008006" key="9">
    <source>
        <dbReference type="Google" id="ProtNLM"/>
    </source>
</evidence>
<comment type="caution">
    <text evidence="7">The sequence shown here is derived from an EMBL/GenBank/DDBJ whole genome shotgun (WGS) entry which is preliminary data.</text>
</comment>
<gene>
    <name evidence="7" type="ORF">CLODIP_2_CD00432</name>
</gene>
<feature type="transmembrane region" description="Helical" evidence="6">
    <location>
        <begin position="381"/>
        <end position="406"/>
    </location>
</feature>
<evidence type="ECO:0000313" key="8">
    <source>
        <dbReference type="Proteomes" id="UP000494165"/>
    </source>
</evidence>
<evidence type="ECO:0000256" key="3">
    <source>
        <dbReference type="ARBA" id="ARBA00022692"/>
    </source>
</evidence>
<dbReference type="PANTHER" id="PTHR23506">
    <property type="entry name" value="GH10249P"/>
    <property type="match status" value="1"/>
</dbReference>
<feature type="transmembrane region" description="Helical" evidence="6">
    <location>
        <begin position="324"/>
        <end position="345"/>
    </location>
</feature>
<feature type="transmembrane region" description="Helical" evidence="6">
    <location>
        <begin position="172"/>
        <end position="198"/>
    </location>
</feature>
<feature type="transmembrane region" description="Helical" evidence="6">
    <location>
        <begin position="235"/>
        <end position="257"/>
    </location>
</feature>
<evidence type="ECO:0000256" key="2">
    <source>
        <dbReference type="ARBA" id="ARBA00022448"/>
    </source>
</evidence>
<proteinExistence type="predicted"/>
<evidence type="ECO:0000256" key="5">
    <source>
        <dbReference type="ARBA" id="ARBA00023136"/>
    </source>
</evidence>
<keyword evidence="8" id="KW-1185">Reference proteome</keyword>
<dbReference type="GO" id="GO:0016020">
    <property type="term" value="C:membrane"/>
    <property type="evidence" value="ECO:0007669"/>
    <property type="project" value="UniProtKB-SubCell"/>
</dbReference>
<keyword evidence="5 6" id="KW-0472">Membrane</keyword>
<name>A0A8S1D1W3_9INSE</name>
<keyword evidence="2" id="KW-0813">Transport</keyword>
<feature type="transmembrane region" description="Helical" evidence="6">
    <location>
        <begin position="114"/>
        <end position="134"/>
    </location>
</feature>
<dbReference type="EMBL" id="CADEPI010000066">
    <property type="protein sequence ID" value="CAB3371825.1"/>
    <property type="molecule type" value="Genomic_DNA"/>
</dbReference>
<feature type="transmembrane region" description="Helical" evidence="6">
    <location>
        <begin position="141"/>
        <end position="160"/>
    </location>
</feature>
<evidence type="ECO:0000313" key="7">
    <source>
        <dbReference type="EMBL" id="CAB3371825.1"/>
    </source>
</evidence>